<dbReference type="NCBIfam" id="TIGR00318">
    <property type="entry name" value="cyaB"/>
    <property type="match status" value="1"/>
</dbReference>
<dbReference type="STRING" id="1801677.A2365_03430"/>
<dbReference type="InterPro" id="IPR033469">
    <property type="entry name" value="CYTH-like_dom_sf"/>
</dbReference>
<feature type="domain" description="CYTH" evidence="1">
    <location>
        <begin position="1"/>
        <end position="176"/>
    </location>
</feature>
<evidence type="ECO:0000259" key="1">
    <source>
        <dbReference type="PROSITE" id="PS51707"/>
    </source>
</evidence>
<dbReference type="SMART" id="SM01118">
    <property type="entry name" value="CYTH"/>
    <property type="match status" value="1"/>
</dbReference>
<dbReference type="InterPro" id="IPR023577">
    <property type="entry name" value="CYTH_domain"/>
</dbReference>
<comment type="caution">
    <text evidence="2">The sequence shown here is derived from an EMBL/GenBank/DDBJ whole genome shotgun (WGS) entry which is preliminary data.</text>
</comment>
<dbReference type="CDD" id="cd07890">
    <property type="entry name" value="CYTH-like_AC_IV-like"/>
    <property type="match status" value="1"/>
</dbReference>
<dbReference type="PANTHER" id="PTHR21028">
    <property type="entry name" value="SI:CH211-156B7.4"/>
    <property type="match status" value="1"/>
</dbReference>
<dbReference type="Gene3D" id="2.40.320.10">
    <property type="entry name" value="Hypothetical Protein Pfu-838710-001"/>
    <property type="match status" value="1"/>
</dbReference>
<dbReference type="EMBL" id="MHMM01000004">
    <property type="protein sequence ID" value="OGZ27670.1"/>
    <property type="molecule type" value="Genomic_DNA"/>
</dbReference>
<reference evidence="2 3" key="1">
    <citation type="journal article" date="2016" name="Nat. Commun.">
        <title>Thousands of microbial genomes shed light on interconnected biogeochemical processes in an aquifer system.</title>
        <authorList>
            <person name="Anantharaman K."/>
            <person name="Brown C.T."/>
            <person name="Hug L.A."/>
            <person name="Sharon I."/>
            <person name="Castelle C.J."/>
            <person name="Probst A.J."/>
            <person name="Thomas B.C."/>
            <person name="Singh A."/>
            <person name="Wilkins M.J."/>
            <person name="Karaoz U."/>
            <person name="Brodie E.L."/>
            <person name="Williams K.H."/>
            <person name="Hubbard S.S."/>
            <person name="Banfield J.F."/>
        </authorList>
    </citation>
    <scope>NUCLEOTIDE SEQUENCE [LARGE SCALE GENOMIC DNA]</scope>
</reference>
<dbReference type="Pfam" id="PF01928">
    <property type="entry name" value="CYTH"/>
    <property type="match status" value="1"/>
</dbReference>
<evidence type="ECO:0000313" key="2">
    <source>
        <dbReference type="EMBL" id="OGZ27670.1"/>
    </source>
</evidence>
<sequence>MIEVEVKSRIKNIELLKVSLNKIGAVYINTQKQTDKIFGNPIFLDENTKVIEGGYSARIRQVDNDIELTFKEIIRKGGGLEIESRLNSIESGTKFLSRLNFKEAFTLSKTRENYKHRDFSIAVDRVDLLGDFIEIEKLIVSDSEIRKAREECISLMQKIMPDFEIVDAKYGDLMQDMINKTNA</sequence>
<gene>
    <name evidence="2" type="ORF">A2365_03430</name>
</gene>
<proteinExistence type="predicted"/>
<evidence type="ECO:0000313" key="3">
    <source>
        <dbReference type="Proteomes" id="UP000177740"/>
    </source>
</evidence>
<name>A0A1G2EQP6_9BACT</name>
<dbReference type="Proteomes" id="UP000177740">
    <property type="component" value="Unassembled WGS sequence"/>
</dbReference>
<dbReference type="PROSITE" id="PS51707">
    <property type="entry name" value="CYTH"/>
    <property type="match status" value="1"/>
</dbReference>
<dbReference type="PANTHER" id="PTHR21028:SF2">
    <property type="entry name" value="CYTH DOMAIN-CONTAINING PROTEIN"/>
    <property type="match status" value="1"/>
</dbReference>
<dbReference type="InterPro" id="IPR008173">
    <property type="entry name" value="Adenylyl_cyclase_CyaB"/>
</dbReference>
<protein>
    <recommendedName>
        <fullName evidence="1">CYTH domain-containing protein</fullName>
    </recommendedName>
</protein>
<dbReference type="SUPFAM" id="SSF55154">
    <property type="entry name" value="CYTH-like phosphatases"/>
    <property type="match status" value="1"/>
</dbReference>
<accession>A0A1G2EQP6</accession>
<dbReference type="AlphaFoldDB" id="A0A1G2EQP6"/>
<organism evidence="2 3">
    <name type="scientific">Candidatus Nealsonbacteria bacterium RIFOXYB1_FULL_40_15</name>
    <dbReference type="NCBI Taxonomy" id="1801677"/>
    <lineage>
        <taxon>Bacteria</taxon>
        <taxon>Candidatus Nealsoniibacteriota</taxon>
    </lineage>
</organism>